<evidence type="ECO:0000313" key="8">
    <source>
        <dbReference type="EMBL" id="CEI73771.1"/>
    </source>
</evidence>
<sequence length="175" mass="20698">MLTPIEIENKEFKKGIRGYREEEVDEFLDAVKEDYEHLCRENSDLKEKVRLYQDQINKYENIEETLKATLIRAESVAEDTCTAANKKAKIIVEEADLKARQIIEQANNQVIEIRKEYNEMVKEFKVFRNKFKSLLEDEIRSIDEIFYNVDENDMRAFETTLFDMPIEKEAAATLD</sequence>
<dbReference type="EMBL" id="LN650648">
    <property type="protein sequence ID" value="CEI73771.1"/>
    <property type="molecule type" value="Genomic_DNA"/>
</dbReference>
<dbReference type="InterPro" id="IPR019933">
    <property type="entry name" value="DivIVA_domain"/>
</dbReference>
<dbReference type="NCBIfam" id="TIGR03544">
    <property type="entry name" value="DivI1A_domain"/>
    <property type="match status" value="1"/>
</dbReference>
<accession>A0A2P2BTT2</accession>
<dbReference type="Pfam" id="PF05103">
    <property type="entry name" value="DivIVA"/>
    <property type="match status" value="1"/>
</dbReference>
<keyword evidence="5 7" id="KW-0175">Coiled coil</keyword>
<feature type="coiled-coil region" evidence="7">
    <location>
        <begin position="28"/>
        <end position="65"/>
    </location>
</feature>
<name>A0A2P2BTT2_9FIRM</name>
<dbReference type="GO" id="GO:0051301">
    <property type="term" value="P:cell division"/>
    <property type="evidence" value="ECO:0007669"/>
    <property type="project" value="UniProtKB-KW"/>
</dbReference>
<gene>
    <name evidence="8" type="ORF">FRIFI_2244</name>
</gene>
<comment type="subcellular location">
    <subcellularLocation>
        <location evidence="1">Cytoplasm</location>
    </subcellularLocation>
</comment>
<evidence type="ECO:0000256" key="2">
    <source>
        <dbReference type="ARBA" id="ARBA00009008"/>
    </source>
</evidence>
<dbReference type="Gene3D" id="6.10.250.660">
    <property type="match status" value="1"/>
</dbReference>
<keyword evidence="6" id="KW-0131">Cell cycle</keyword>
<reference evidence="8 9" key="1">
    <citation type="submission" date="2014-09" db="EMBL/GenBank/DDBJ databases">
        <authorList>
            <person name="Hornung B.V."/>
        </authorList>
    </citation>
    <scope>NUCLEOTIDE SEQUENCE [LARGE SCALE GENOMIC DNA]</scope>
    <source>
        <strain evidence="8 9">FRIFI</strain>
    </source>
</reference>
<dbReference type="RefSeq" id="WP_166505891.1">
    <property type="nucleotide sequence ID" value="NZ_JAKNTL010000007.1"/>
</dbReference>
<dbReference type="PANTHER" id="PTHR35794">
    <property type="entry name" value="CELL DIVISION PROTEIN DIVIVA"/>
    <property type="match status" value="1"/>
</dbReference>
<dbReference type="Proteomes" id="UP000245695">
    <property type="component" value="Chromosome 1"/>
</dbReference>
<keyword evidence="4" id="KW-0132">Cell division</keyword>
<evidence type="ECO:0000256" key="4">
    <source>
        <dbReference type="ARBA" id="ARBA00022618"/>
    </source>
</evidence>
<dbReference type="Gene3D" id="1.20.5.2950">
    <property type="match status" value="1"/>
</dbReference>
<organism evidence="8 9">
    <name type="scientific">Romboutsia hominis</name>
    <dbReference type="NCBI Taxonomy" id="1507512"/>
    <lineage>
        <taxon>Bacteria</taxon>
        <taxon>Bacillati</taxon>
        <taxon>Bacillota</taxon>
        <taxon>Clostridia</taxon>
        <taxon>Peptostreptococcales</taxon>
        <taxon>Peptostreptococcaceae</taxon>
        <taxon>Romboutsia</taxon>
    </lineage>
</organism>
<evidence type="ECO:0000256" key="7">
    <source>
        <dbReference type="SAM" id="Coils"/>
    </source>
</evidence>
<protein>
    <submittedName>
        <fullName evidence="8">DivIVA domain protein</fullName>
    </submittedName>
</protein>
<comment type="similarity">
    <text evidence="2">Belongs to the DivIVA family.</text>
</comment>
<dbReference type="AlphaFoldDB" id="A0A2P2BTT2"/>
<dbReference type="GO" id="GO:0005737">
    <property type="term" value="C:cytoplasm"/>
    <property type="evidence" value="ECO:0007669"/>
    <property type="project" value="UniProtKB-SubCell"/>
</dbReference>
<dbReference type="InterPro" id="IPR007793">
    <property type="entry name" value="DivIVA_fam"/>
</dbReference>
<dbReference type="PANTHER" id="PTHR35794:SF2">
    <property type="entry name" value="CELL DIVISION PROTEIN DIVIVA"/>
    <property type="match status" value="1"/>
</dbReference>
<evidence type="ECO:0000256" key="1">
    <source>
        <dbReference type="ARBA" id="ARBA00004496"/>
    </source>
</evidence>
<keyword evidence="3" id="KW-0963">Cytoplasm</keyword>
<proteinExistence type="inferred from homology"/>
<keyword evidence="9" id="KW-1185">Reference proteome</keyword>
<evidence type="ECO:0000256" key="5">
    <source>
        <dbReference type="ARBA" id="ARBA00023054"/>
    </source>
</evidence>
<dbReference type="KEGG" id="rhom:FRIFI_2244"/>
<evidence type="ECO:0000313" key="9">
    <source>
        <dbReference type="Proteomes" id="UP000245695"/>
    </source>
</evidence>
<evidence type="ECO:0000256" key="3">
    <source>
        <dbReference type="ARBA" id="ARBA00022490"/>
    </source>
</evidence>
<evidence type="ECO:0000256" key="6">
    <source>
        <dbReference type="ARBA" id="ARBA00023306"/>
    </source>
</evidence>